<reference evidence="3" key="2">
    <citation type="submission" date="2013-09" db="EMBL/GenBank/DDBJ databases">
        <authorList>
            <person name="Wang G."/>
            <person name="Yang Y."/>
            <person name="Su Y."/>
        </authorList>
    </citation>
    <scope>NUCLEOTIDE SEQUENCE</scope>
    <source>
        <strain evidence="3">ATCC 39006</strain>
    </source>
</reference>
<gene>
    <name evidence="2" type="ORF">CWC46_17875</name>
    <name evidence="3" type="ORF">Ser39006_017875</name>
</gene>
<feature type="domain" description="AsmA" evidence="1">
    <location>
        <begin position="278"/>
        <end position="503"/>
    </location>
</feature>
<protein>
    <submittedName>
        <fullName evidence="3">Outer membrane assembly protein AsmA</fullName>
    </submittedName>
</protein>
<dbReference type="Pfam" id="PF05170">
    <property type="entry name" value="AsmA"/>
    <property type="match status" value="2"/>
</dbReference>
<dbReference type="PANTHER" id="PTHR30441">
    <property type="entry name" value="DUF748 DOMAIN-CONTAINING PROTEIN"/>
    <property type="match status" value="1"/>
</dbReference>
<reference evidence="2 5" key="3">
    <citation type="submission" date="2017-11" db="EMBL/GenBank/DDBJ databases">
        <title>Complete genome sequence of Serratia sp. ATCC 39006 LacA.</title>
        <authorList>
            <person name="Hampton H.G."/>
            <person name="Jackson S.A."/>
            <person name="Jauregui R."/>
            <person name="Poulter G.T.M."/>
            <person name="Salmond G.P.C."/>
            <person name="Fineran P.C."/>
        </authorList>
    </citation>
    <scope>NUCLEOTIDE SEQUENCE [LARGE SCALE GENOMIC DNA]</scope>
    <source>
        <strain evidence="2 5">ATCC 39006</strain>
    </source>
</reference>
<dbReference type="InterPro" id="IPR007844">
    <property type="entry name" value="AsmA"/>
</dbReference>
<reference evidence="3 4" key="1">
    <citation type="journal article" date="2013" name="Genome Announc.">
        <title>Draft genome sequence of Serratia sp. strain ATCC 39006, a model bacterium for analysis of the biosynthesis and regulation of prodigiosin, a carbapenem, and gas vesicles.</title>
        <authorList>
            <person name="Fineran P.C."/>
            <person name="Iglesias Cans M.C."/>
            <person name="Ramsay J.P."/>
            <person name="Wilf N.M."/>
            <person name="Cossyleon D."/>
            <person name="McNeil M.B."/>
            <person name="Williamson N.R."/>
            <person name="Monson R.E."/>
            <person name="Becher S.A."/>
            <person name="Stanton J.A."/>
            <person name="Brugger K."/>
            <person name="Brown S.D."/>
            <person name="Salmond G.P."/>
        </authorList>
    </citation>
    <scope>NUCLEOTIDE SEQUENCE [LARGE SCALE GENOMIC DNA]</scope>
    <source>
        <strain evidence="3">ATCC 39006</strain>
        <strain evidence="4">ATCC 39006 / SC 11482</strain>
    </source>
</reference>
<sequence>MRRFLTALVILLVVLVVGMTSLIVLINPNDFRDYMVRQVAAHSGYKLKLDGELRWHVWPELSILSGSMSLSAPGAEIPLVSAENMRLDVKLWPLLSHRLEVKQVMLKGAVIRFTPESAAKRMSRAPIAPPGPSEPGEETGWRFDINRIEVTDSLLVFQRTDNDLINVRDINLKVVRNSANQLQLELSSRINRDQRDLSFTLAANMDMQHFPQQVSASVEKFDYQLQGAGIPVTGISGKGSLKASYQQQPEKMTISQFALSANNSQLTGSATAVLGSVPDYILSLKSTRLDLDELLGLAQFQDSDAPADKAIAAKPVISKDVTGQKDNEVLRGFTAHVAIDADELIYHGLHVTQFALQATNQRGELSVPTLVGTLGDGRFSLPGSMNIDASPSITVQPDLRNIALSPLLHAFGLPETLSGKLSLQGDMSGNSLSAAAVMSQWHGNATLQATGLRLNGLNIQQMIQQAVERNNSSVHSQGNYERYTEVRQMTAKARLSAGKLQLQALDGRSDILSLTGEGTFDLPAQRCDVNLGVKVTQGWQGDKNVVQMLQDIVIPFRLYGSWHNLNYQLQVDQILRNRLQDEMKKRLNEWIGKNKQYQKNKDIKQLMQGL</sequence>
<evidence type="ECO:0000313" key="3">
    <source>
        <dbReference type="EMBL" id="AUH05833.1"/>
    </source>
</evidence>
<dbReference type="AlphaFoldDB" id="A0A2I5TA98"/>
<dbReference type="PANTHER" id="PTHR30441:SF4">
    <property type="entry name" value="PROTEIN ASMA"/>
    <property type="match status" value="1"/>
</dbReference>
<dbReference type="GO" id="GO:0005886">
    <property type="term" value="C:plasma membrane"/>
    <property type="evidence" value="ECO:0007669"/>
    <property type="project" value="TreeGrafter"/>
</dbReference>
<dbReference type="NCBIfam" id="NF008091">
    <property type="entry name" value="PRK10833.1"/>
    <property type="match status" value="1"/>
</dbReference>
<dbReference type="RefSeq" id="WP_021015180.1">
    <property type="nucleotide sequence ID" value="NZ_CP025084.1"/>
</dbReference>
<keyword evidence="4" id="KW-1185">Reference proteome</keyword>
<proteinExistence type="predicted"/>
<feature type="domain" description="AsmA" evidence="1">
    <location>
        <begin position="3"/>
        <end position="216"/>
    </location>
</feature>
<dbReference type="STRING" id="104623.Ser39006_01914"/>
<evidence type="ECO:0000313" key="5">
    <source>
        <dbReference type="Proteomes" id="UP000233778"/>
    </source>
</evidence>
<dbReference type="Proteomes" id="UP000233778">
    <property type="component" value="Chromosome"/>
</dbReference>
<dbReference type="KEGG" id="sera:Ser39006_017875"/>
<evidence type="ECO:0000313" key="4">
    <source>
        <dbReference type="Proteomes" id="UP000017700"/>
    </source>
</evidence>
<dbReference type="OrthoDB" id="9766390at2"/>
<dbReference type="KEGG" id="serq:CWC46_17875"/>
<dbReference type="InterPro" id="IPR052894">
    <property type="entry name" value="AsmA-related"/>
</dbReference>
<organism evidence="3 4">
    <name type="scientific">Serratia sp. (strain ATCC 39006)</name>
    <name type="common">Prodigiosinella confusarubida</name>
    <dbReference type="NCBI Taxonomy" id="104623"/>
    <lineage>
        <taxon>Bacteria</taxon>
        <taxon>Pseudomonadati</taxon>
        <taxon>Pseudomonadota</taxon>
        <taxon>Gammaproteobacteria</taxon>
        <taxon>Enterobacterales</taxon>
        <taxon>Pectobacteriaceae</taxon>
        <taxon>Prodigiosinella</taxon>
    </lineage>
</organism>
<reference evidence="3" key="4">
    <citation type="submission" date="2017-11" db="EMBL/GenBank/DDBJ databases">
        <title>Complete genome sequence of Serratia sp. ATCC 39006.</title>
        <authorList>
            <person name="Hampton H.G."/>
            <person name="Jackson S.A."/>
            <person name="Jauregui R."/>
            <person name="Poulter G.T.M."/>
            <person name="Salmond G.P.C."/>
            <person name="Fineran P.C."/>
        </authorList>
    </citation>
    <scope>NUCLEOTIDE SEQUENCE</scope>
    <source>
        <strain evidence="3">ATCC 39006</strain>
    </source>
</reference>
<dbReference type="EMBL" id="CP025084">
    <property type="protein sequence ID" value="AUH05833.1"/>
    <property type="molecule type" value="Genomic_DNA"/>
</dbReference>
<evidence type="ECO:0000313" key="2">
    <source>
        <dbReference type="EMBL" id="AUH01510.1"/>
    </source>
</evidence>
<dbReference type="GO" id="GO:0090313">
    <property type="term" value="P:regulation of protein targeting to membrane"/>
    <property type="evidence" value="ECO:0007669"/>
    <property type="project" value="TreeGrafter"/>
</dbReference>
<accession>A0A2I5TA98</accession>
<name>A0A2I5TA98_SERS3</name>
<evidence type="ECO:0000259" key="1">
    <source>
        <dbReference type="Pfam" id="PF05170"/>
    </source>
</evidence>
<dbReference type="EMBL" id="CP025085">
    <property type="protein sequence ID" value="AUH01510.1"/>
    <property type="molecule type" value="Genomic_DNA"/>
</dbReference>
<dbReference type="Proteomes" id="UP000017700">
    <property type="component" value="Chromosome"/>
</dbReference>